<dbReference type="GO" id="GO:0005524">
    <property type="term" value="F:ATP binding"/>
    <property type="evidence" value="ECO:0007669"/>
    <property type="project" value="InterPro"/>
</dbReference>
<evidence type="ECO:0000313" key="3">
    <source>
        <dbReference type="EMBL" id="CAB4900903.1"/>
    </source>
</evidence>
<dbReference type="AlphaFoldDB" id="A0A6J7Q9D5"/>
<dbReference type="Gene3D" id="3.40.50.300">
    <property type="entry name" value="P-loop containing nucleotide triphosphate hydrolases"/>
    <property type="match status" value="1"/>
</dbReference>
<gene>
    <name evidence="2" type="ORF">UFOPK2967_00515</name>
    <name evidence="3" type="ORF">UFOPK3587_00470</name>
    <name evidence="4" type="ORF">UFOPK3984_00427</name>
    <name evidence="5" type="ORF">UFOPK4114_00325</name>
</gene>
<sequence length="184" mass="20205">MNLIPEIEITLTSPPRCGTTHVIAVDGRAGAGKTTLAHELFLGFSGPREVTVLALDDVYAGWQSALGPSLTQTLTQLLESLAENKPFHMPLYNWQNSAFDSFSVISPCDLLVIEGVGSSQKIVREYSSATIWLDIEPAIGLQRVLERDGQEISAEMVLWQIEEEKLFAKDETRKNADFVLSAIG</sequence>
<proteinExistence type="predicted"/>
<name>A0A6J7Q9D5_9ZZZZ</name>
<dbReference type="InterPro" id="IPR027417">
    <property type="entry name" value="P-loop_NTPase"/>
</dbReference>
<dbReference type="EMBL" id="CAFAAC010000022">
    <property type="protein sequence ID" value="CAB4784250.1"/>
    <property type="molecule type" value="Genomic_DNA"/>
</dbReference>
<evidence type="ECO:0000313" key="4">
    <source>
        <dbReference type="EMBL" id="CAB4981690.1"/>
    </source>
</evidence>
<protein>
    <submittedName>
        <fullName evidence="5">Unannotated protein</fullName>
    </submittedName>
</protein>
<evidence type="ECO:0000259" key="1">
    <source>
        <dbReference type="Pfam" id="PF00485"/>
    </source>
</evidence>
<dbReference type="EMBL" id="CAFBOP010000010">
    <property type="protein sequence ID" value="CAB4981690.1"/>
    <property type="molecule type" value="Genomic_DNA"/>
</dbReference>
<reference evidence="5" key="1">
    <citation type="submission" date="2020-05" db="EMBL/GenBank/DDBJ databases">
        <authorList>
            <person name="Chiriac C."/>
            <person name="Salcher M."/>
            <person name="Ghai R."/>
            <person name="Kavagutti S V."/>
        </authorList>
    </citation>
    <scope>NUCLEOTIDE SEQUENCE</scope>
</reference>
<dbReference type="EMBL" id="CAFBPP010000007">
    <property type="protein sequence ID" value="CAB5012313.1"/>
    <property type="molecule type" value="Genomic_DNA"/>
</dbReference>
<organism evidence="5">
    <name type="scientific">freshwater metagenome</name>
    <dbReference type="NCBI Taxonomy" id="449393"/>
    <lineage>
        <taxon>unclassified sequences</taxon>
        <taxon>metagenomes</taxon>
        <taxon>ecological metagenomes</taxon>
    </lineage>
</organism>
<dbReference type="GO" id="GO:0016301">
    <property type="term" value="F:kinase activity"/>
    <property type="evidence" value="ECO:0007669"/>
    <property type="project" value="InterPro"/>
</dbReference>
<evidence type="ECO:0000313" key="5">
    <source>
        <dbReference type="EMBL" id="CAB5012313.1"/>
    </source>
</evidence>
<feature type="domain" description="Phosphoribulokinase/uridine kinase" evidence="1">
    <location>
        <begin position="73"/>
        <end position="151"/>
    </location>
</feature>
<evidence type="ECO:0000313" key="2">
    <source>
        <dbReference type="EMBL" id="CAB4784250.1"/>
    </source>
</evidence>
<dbReference type="SUPFAM" id="SSF52540">
    <property type="entry name" value="P-loop containing nucleoside triphosphate hydrolases"/>
    <property type="match status" value="1"/>
</dbReference>
<dbReference type="Pfam" id="PF00485">
    <property type="entry name" value="PRK"/>
    <property type="match status" value="1"/>
</dbReference>
<dbReference type="InterPro" id="IPR006083">
    <property type="entry name" value="PRK/URK"/>
</dbReference>
<dbReference type="EMBL" id="CAFBMN010000014">
    <property type="protein sequence ID" value="CAB4900903.1"/>
    <property type="molecule type" value="Genomic_DNA"/>
</dbReference>
<accession>A0A6J7Q9D5</accession>